<proteinExistence type="predicted"/>
<name>A0A6H2BZG4_DOLFA</name>
<reference evidence="2 3" key="2">
    <citation type="submission" date="2020-04" db="EMBL/GenBank/DDBJ databases">
        <authorList>
            <person name="Fomenkov A."/>
            <person name="Anton B.P."/>
            <person name="Roberts R.J."/>
        </authorList>
    </citation>
    <scope>NUCLEOTIDE SEQUENCE [LARGE SCALE GENOMIC DNA]</scope>
    <source>
        <strain evidence="2 3">CCAP 1403/13f</strain>
    </source>
</reference>
<gene>
    <name evidence="2" type="ORF">HGD76_09125</name>
</gene>
<keyword evidence="1" id="KW-0175">Coiled coil</keyword>
<dbReference type="RefSeq" id="WP_168695595.1">
    <property type="nucleotide sequence ID" value="NZ_CP051206.1"/>
</dbReference>
<evidence type="ECO:0000256" key="1">
    <source>
        <dbReference type="SAM" id="Coils"/>
    </source>
</evidence>
<accession>A0A6H2BZG4</accession>
<evidence type="ECO:0000313" key="3">
    <source>
        <dbReference type="Proteomes" id="UP000502433"/>
    </source>
</evidence>
<feature type="coiled-coil region" evidence="1">
    <location>
        <begin position="71"/>
        <end position="98"/>
    </location>
</feature>
<dbReference type="Proteomes" id="UP000502433">
    <property type="component" value="Chromosome"/>
</dbReference>
<evidence type="ECO:0000313" key="2">
    <source>
        <dbReference type="EMBL" id="QJB44318.1"/>
    </source>
</evidence>
<organism evidence="2 3">
    <name type="scientific">Dolichospermum flos-aquae CCAP 1403/13F</name>
    <dbReference type="NCBI Taxonomy" id="315271"/>
    <lineage>
        <taxon>Bacteria</taxon>
        <taxon>Bacillati</taxon>
        <taxon>Cyanobacteriota</taxon>
        <taxon>Cyanophyceae</taxon>
        <taxon>Nostocales</taxon>
        <taxon>Aphanizomenonaceae</taxon>
        <taxon>Dolichospermum</taxon>
    </lineage>
</organism>
<dbReference type="EMBL" id="CP051206">
    <property type="protein sequence ID" value="QJB44318.1"/>
    <property type="molecule type" value="Genomic_DNA"/>
</dbReference>
<protein>
    <submittedName>
        <fullName evidence="2">Uncharacterized protein</fullName>
    </submittedName>
</protein>
<reference evidence="2 3" key="1">
    <citation type="submission" date="2020-04" db="EMBL/GenBank/DDBJ databases">
        <title>Genome-Wide Identification of 5-Methylcytosine Sites in Bacterial Genomes By High-Throughput Sequencing of MspJI Restriction Fragments.</title>
        <authorList>
            <person name="Wu V."/>
        </authorList>
    </citation>
    <scope>NUCLEOTIDE SEQUENCE [LARGE SCALE GENOMIC DNA]</scope>
    <source>
        <strain evidence="2 3">CCAP 1403/13f</strain>
    </source>
</reference>
<sequence length="108" mass="11934">MLLIDKTNHINVIVVLSFNVLKIRGDMELKNLAEMFAILTILEPDTKICQLTARLAVAGSATEGETDTAVIKEIKNCLSDLQKELNDVNSKKLQAKEKLLTKILTPDA</sequence>
<dbReference type="KEGG" id="dfs:HGD76_09125"/>
<dbReference type="AlphaFoldDB" id="A0A6H2BZG4"/>